<dbReference type="InterPro" id="IPR011889">
    <property type="entry name" value="Liste_lipo_26"/>
</dbReference>
<reference evidence="2 3" key="1">
    <citation type="submission" date="2014-03" db="EMBL/GenBank/DDBJ databases">
        <title>complete genome sequence of Flavobacteriaceae bacterium JBKA-6.</title>
        <authorList>
            <person name="Takano T."/>
            <person name="Nakamura Y."/>
            <person name="Takuma S."/>
            <person name="Yasuike M."/>
            <person name="Matsuyama T."/>
            <person name="Sakai T."/>
            <person name="Fujiwara A."/>
            <person name="Kimoto K."/>
            <person name="Fukuda Y."/>
            <person name="Kondo H."/>
            <person name="Hirono I."/>
            <person name="Nakayasu C."/>
        </authorList>
    </citation>
    <scope>NUCLEOTIDE SEQUENCE [LARGE SCALE GENOMIC DNA]</scope>
    <source>
        <strain evidence="2 3">JBKA-6</strain>
    </source>
</reference>
<dbReference type="KEGG" id="ise:JBKA6_1401"/>
<proteinExistence type="predicted"/>
<evidence type="ECO:0000313" key="3">
    <source>
        <dbReference type="Proteomes" id="UP000243197"/>
    </source>
</evidence>
<dbReference type="AlphaFoldDB" id="A0A1J1E7U9"/>
<dbReference type="PROSITE" id="PS50093">
    <property type="entry name" value="PKD"/>
    <property type="match status" value="1"/>
</dbReference>
<dbReference type="Pfam" id="PF03382">
    <property type="entry name" value="DUF285"/>
    <property type="match status" value="1"/>
</dbReference>
<name>A0A1J1E7U9_9FLAO</name>
<evidence type="ECO:0000259" key="1">
    <source>
        <dbReference type="PROSITE" id="PS50093"/>
    </source>
</evidence>
<feature type="domain" description="PKD" evidence="1">
    <location>
        <begin position="487"/>
        <end position="517"/>
    </location>
</feature>
<dbReference type="NCBIfam" id="TIGR02167">
    <property type="entry name" value="Liste_lipo_26"/>
    <property type="match status" value="4"/>
</dbReference>
<dbReference type="EMBL" id="AP014564">
    <property type="protein sequence ID" value="BAV95414.1"/>
    <property type="molecule type" value="Genomic_DNA"/>
</dbReference>
<gene>
    <name evidence="2" type="ORF">JBKA6_1401</name>
</gene>
<organism evidence="2 3">
    <name type="scientific">Ichthyobacterium seriolicida</name>
    <dbReference type="NCBI Taxonomy" id="242600"/>
    <lineage>
        <taxon>Bacteria</taxon>
        <taxon>Pseudomonadati</taxon>
        <taxon>Bacteroidota</taxon>
        <taxon>Flavobacteriia</taxon>
        <taxon>Flavobacteriales</taxon>
        <taxon>Ichthyobacteriaceae</taxon>
        <taxon>Ichthyobacterium</taxon>
    </lineage>
</organism>
<dbReference type="PROSITE" id="PS51257">
    <property type="entry name" value="PROKAR_LIPOPROTEIN"/>
    <property type="match status" value="1"/>
</dbReference>
<keyword evidence="3" id="KW-1185">Reference proteome</keyword>
<dbReference type="InterPro" id="IPR000601">
    <property type="entry name" value="PKD_dom"/>
</dbReference>
<dbReference type="Proteomes" id="UP000243197">
    <property type="component" value="Chromosome"/>
</dbReference>
<protein>
    <recommendedName>
        <fullName evidence="1">PKD domain-containing protein</fullName>
    </recommendedName>
</protein>
<evidence type="ECO:0000313" key="2">
    <source>
        <dbReference type="EMBL" id="BAV95414.1"/>
    </source>
</evidence>
<dbReference type="InterPro" id="IPR005046">
    <property type="entry name" value="DUF285"/>
</dbReference>
<accession>A0A1J1E7U9</accession>
<sequence>MITKTFYFSHKRSIFYFVFLSVFILSCIKSNKVKDNDEVKNNDSGECSISSFILEKSKNEGKIFANRNGVIDEKVTPPTITLHLSESATLSGLKPTIVHSGVSFSPNEKKGITFNVNSATEYTVIAKNGEKKIYKVIIIKDLKSSKLISFKFKAEGNNLNTGKIVKELGGVISTTDSDNHTITINVPHDAVLTNLTPHIELHKGASISPEATIAQDFSSQKTYTVTAQDGTIATYNVRVIKNSEPRIKTFSFDTNNSNNVNKNLGNNIVVEVNHSEGEIIVKVAHNAILEGLTPTVTADNDNLDGTEVYSGDTGTTQANTSSDDFSNSHITHVKYTAVGLAGGRKVYNVKVYKEPRITELKFSKDQNTGANFPSSIEQYIGTVDEEKKTITVTVANQVNISSLNASISGDNVTATNPINITFTSTSGASTYSQAITVKNKYLESYFKNYTVTVTRLSKDFVSKWKIGRSKELGLPIDHDGKYDFIVDWGDGKSERITSWTVNNHTYDKEGEYTVTITGQIEGFHFGITGTDSSQIISISSWGNLKFGNDKGGYFEYCSQLKSLPLEAPNLEGITNMSRMFSGATSFNGDISNWDVSKVTDMSEMFSNAESFNSDISNWDVSKVTNMSGMFSSATSFNRDISNWDVSKVTDMESMFSGATSFNQDLISWNTFNVTNMSHMFLNATSFNGYLNNLNVNNVTNMESMFEGATSFNKGLNSWHVDVGNVTNMTNMFKGAVEFNQYIGDWQIHTSNAMTNMFDGATSMKEDNKPKKN</sequence>
<dbReference type="Gene3D" id="2.60.40.2340">
    <property type="match status" value="2"/>
</dbReference>